<feature type="domain" description="Fido" evidence="1">
    <location>
        <begin position="25"/>
        <end position="154"/>
    </location>
</feature>
<gene>
    <name evidence="2" type="ORF">RhiirA4_447382</name>
</gene>
<dbReference type="Proteomes" id="UP000234323">
    <property type="component" value="Unassembled WGS sequence"/>
</dbReference>
<evidence type="ECO:0000313" key="2">
    <source>
        <dbReference type="EMBL" id="PKY52785.1"/>
    </source>
</evidence>
<proteinExistence type="predicted"/>
<name>A0A2I1H1M7_9GLOM</name>
<organism evidence="2 3">
    <name type="scientific">Rhizophagus irregularis</name>
    <dbReference type="NCBI Taxonomy" id="588596"/>
    <lineage>
        <taxon>Eukaryota</taxon>
        <taxon>Fungi</taxon>
        <taxon>Fungi incertae sedis</taxon>
        <taxon>Mucoromycota</taxon>
        <taxon>Glomeromycotina</taxon>
        <taxon>Glomeromycetes</taxon>
        <taxon>Glomerales</taxon>
        <taxon>Glomeraceae</taxon>
        <taxon>Rhizophagus</taxon>
    </lineage>
</organism>
<sequence length="154" mass="17404">MGCLLKSFVKILQTAKLSKLSKQSKSSEPSKLSMPLLVQSFRHKNIERNFRSYTAAEFARRSGKICPSQKLEHLYPKWIFHYSSDSPNVLFKMAAGLVESIIKNHPFIDGNKRAAHLAVGMFLSLNDYFLNMDEASVIEITQGVATGNFGFQRM</sequence>
<dbReference type="NCBIfam" id="TIGR01550">
    <property type="entry name" value="DOC_P1"/>
    <property type="match status" value="1"/>
</dbReference>
<dbReference type="InterPro" id="IPR006440">
    <property type="entry name" value="Doc"/>
</dbReference>
<dbReference type="EMBL" id="LLXI01001269">
    <property type="protein sequence ID" value="PKY52785.1"/>
    <property type="molecule type" value="Genomic_DNA"/>
</dbReference>
<dbReference type="PANTHER" id="PTHR39426">
    <property type="entry name" value="HOMOLOGY TO DEATH-ON-CURING PROTEIN OF PHAGE P1"/>
    <property type="match status" value="1"/>
</dbReference>
<reference evidence="2 3" key="1">
    <citation type="submission" date="2015-10" db="EMBL/GenBank/DDBJ databases">
        <title>Genome analyses suggest a sexual origin of heterokaryosis in a supposedly ancient asexual fungus.</title>
        <authorList>
            <person name="Ropars J."/>
            <person name="Sedzielewska K."/>
            <person name="Noel J."/>
            <person name="Charron P."/>
            <person name="Farinelli L."/>
            <person name="Marton T."/>
            <person name="Kruger M."/>
            <person name="Pelin A."/>
            <person name="Brachmann A."/>
            <person name="Corradi N."/>
        </authorList>
    </citation>
    <scope>NUCLEOTIDE SEQUENCE [LARGE SCALE GENOMIC DNA]</scope>
    <source>
        <strain evidence="2 3">A4</strain>
    </source>
</reference>
<dbReference type="SUPFAM" id="SSF140931">
    <property type="entry name" value="Fic-like"/>
    <property type="match status" value="1"/>
</dbReference>
<dbReference type="VEuPathDB" id="FungiDB:RhiirFUN_016856"/>
<keyword evidence="3" id="KW-1185">Reference proteome</keyword>
<dbReference type="GO" id="GO:0016301">
    <property type="term" value="F:kinase activity"/>
    <property type="evidence" value="ECO:0007669"/>
    <property type="project" value="InterPro"/>
</dbReference>
<evidence type="ECO:0000313" key="3">
    <source>
        <dbReference type="Proteomes" id="UP000234323"/>
    </source>
</evidence>
<dbReference type="InterPro" id="IPR036597">
    <property type="entry name" value="Fido-like_dom_sf"/>
</dbReference>
<comment type="caution">
    <text evidence="2">The sequence shown here is derived from an EMBL/GenBank/DDBJ whole genome shotgun (WGS) entry which is preliminary data.</text>
</comment>
<dbReference type="AlphaFoldDB" id="A0A2I1H1M7"/>
<dbReference type="InterPro" id="IPR003812">
    <property type="entry name" value="Fido"/>
</dbReference>
<dbReference type="Gene3D" id="1.20.120.1870">
    <property type="entry name" value="Fic/DOC protein, Fido domain"/>
    <property type="match status" value="1"/>
</dbReference>
<protein>
    <recommendedName>
        <fullName evidence="1">Fido domain-containing protein</fullName>
    </recommendedName>
</protein>
<dbReference type="InterPro" id="IPR053737">
    <property type="entry name" value="Type_II_TA_Toxin"/>
</dbReference>
<dbReference type="Pfam" id="PF02661">
    <property type="entry name" value="Fic"/>
    <property type="match status" value="1"/>
</dbReference>
<accession>A0A2I1H1M7</accession>
<evidence type="ECO:0000259" key="1">
    <source>
        <dbReference type="PROSITE" id="PS51459"/>
    </source>
</evidence>
<dbReference type="PROSITE" id="PS51459">
    <property type="entry name" value="FIDO"/>
    <property type="match status" value="1"/>
</dbReference>
<dbReference type="PANTHER" id="PTHR39426:SF1">
    <property type="entry name" value="HOMOLOGY TO DEATH-ON-CURING PROTEIN OF PHAGE P1"/>
    <property type="match status" value="1"/>
</dbReference>